<protein>
    <submittedName>
        <fullName evidence="1">Uncharacterized protein</fullName>
    </submittedName>
</protein>
<gene>
    <name evidence="1" type="ORF">DPMN_000645</name>
</gene>
<comment type="caution">
    <text evidence="1">The sequence shown here is derived from an EMBL/GenBank/DDBJ whole genome shotgun (WGS) entry which is preliminary data.</text>
</comment>
<sequence>MIKDATVYYHKDLFTRLCVGRRSESGAQLGLGAYGLQEGAQGLPSSTEVEHLHVGTKSRVHPVKKSLPSAVIWKRYYLDDDYNDDGYSFCGAVSKFDYNTHDAEIYNDNTDDYENIMIIMR</sequence>
<organism evidence="1 2">
    <name type="scientific">Dreissena polymorpha</name>
    <name type="common">Zebra mussel</name>
    <name type="synonym">Mytilus polymorpha</name>
    <dbReference type="NCBI Taxonomy" id="45954"/>
    <lineage>
        <taxon>Eukaryota</taxon>
        <taxon>Metazoa</taxon>
        <taxon>Spiralia</taxon>
        <taxon>Lophotrochozoa</taxon>
        <taxon>Mollusca</taxon>
        <taxon>Bivalvia</taxon>
        <taxon>Autobranchia</taxon>
        <taxon>Heteroconchia</taxon>
        <taxon>Euheterodonta</taxon>
        <taxon>Imparidentia</taxon>
        <taxon>Neoheterodontei</taxon>
        <taxon>Myida</taxon>
        <taxon>Dreissenoidea</taxon>
        <taxon>Dreissenidae</taxon>
        <taxon>Dreissena</taxon>
    </lineage>
</organism>
<reference evidence="1" key="2">
    <citation type="submission" date="2020-11" db="EMBL/GenBank/DDBJ databases">
        <authorList>
            <person name="McCartney M.A."/>
            <person name="Auch B."/>
            <person name="Kono T."/>
            <person name="Mallez S."/>
            <person name="Becker A."/>
            <person name="Gohl D.M."/>
            <person name="Silverstein K.A.T."/>
            <person name="Koren S."/>
            <person name="Bechman K.B."/>
            <person name="Herman A."/>
            <person name="Abrahante J.E."/>
            <person name="Garbe J."/>
        </authorList>
    </citation>
    <scope>NUCLEOTIDE SEQUENCE</scope>
    <source>
        <strain evidence="1">Duluth1</strain>
        <tissue evidence="1">Whole animal</tissue>
    </source>
</reference>
<keyword evidence="2" id="KW-1185">Reference proteome</keyword>
<dbReference type="AlphaFoldDB" id="A0A9D4RS78"/>
<evidence type="ECO:0000313" key="2">
    <source>
        <dbReference type="Proteomes" id="UP000828390"/>
    </source>
</evidence>
<name>A0A9D4RS78_DREPO</name>
<evidence type="ECO:0000313" key="1">
    <source>
        <dbReference type="EMBL" id="KAH3876795.1"/>
    </source>
</evidence>
<dbReference type="EMBL" id="JAIWYP010000001">
    <property type="protein sequence ID" value="KAH3876795.1"/>
    <property type="molecule type" value="Genomic_DNA"/>
</dbReference>
<accession>A0A9D4RS78</accession>
<reference evidence="1" key="1">
    <citation type="journal article" date="2019" name="bioRxiv">
        <title>The Genome of the Zebra Mussel, Dreissena polymorpha: A Resource for Invasive Species Research.</title>
        <authorList>
            <person name="McCartney M.A."/>
            <person name="Auch B."/>
            <person name="Kono T."/>
            <person name="Mallez S."/>
            <person name="Zhang Y."/>
            <person name="Obille A."/>
            <person name="Becker A."/>
            <person name="Abrahante J.E."/>
            <person name="Garbe J."/>
            <person name="Badalamenti J.P."/>
            <person name="Herman A."/>
            <person name="Mangelson H."/>
            <person name="Liachko I."/>
            <person name="Sullivan S."/>
            <person name="Sone E.D."/>
            <person name="Koren S."/>
            <person name="Silverstein K.A.T."/>
            <person name="Beckman K.B."/>
            <person name="Gohl D.M."/>
        </authorList>
    </citation>
    <scope>NUCLEOTIDE SEQUENCE</scope>
    <source>
        <strain evidence="1">Duluth1</strain>
        <tissue evidence="1">Whole animal</tissue>
    </source>
</reference>
<dbReference type="Proteomes" id="UP000828390">
    <property type="component" value="Unassembled WGS sequence"/>
</dbReference>
<proteinExistence type="predicted"/>